<evidence type="ECO:0000313" key="1">
    <source>
        <dbReference type="EMBL" id="KIC06067.1"/>
    </source>
</evidence>
<comment type="caution">
    <text evidence="1">The sequence shown here is derived from an EMBL/GenBank/DDBJ whole genome shotgun (WGS) entry which is preliminary data.</text>
</comment>
<sequence>MYFTVVYMNFKDKLDFGDKQAVGCRRSSENMVSDDFLFQT</sequence>
<dbReference type="Proteomes" id="UP000031390">
    <property type="component" value="Unassembled WGS sequence"/>
</dbReference>
<dbReference type="EMBL" id="JUFZ01000120">
    <property type="protein sequence ID" value="KIC06067.1"/>
    <property type="molecule type" value="Genomic_DNA"/>
</dbReference>
<organism evidence="1 2">
    <name type="scientific">Morococcus cerebrosus</name>
    <dbReference type="NCBI Taxonomy" id="1056807"/>
    <lineage>
        <taxon>Bacteria</taxon>
        <taxon>Pseudomonadati</taxon>
        <taxon>Pseudomonadota</taxon>
        <taxon>Betaproteobacteria</taxon>
        <taxon>Neisseriales</taxon>
        <taxon>Neisseriaceae</taxon>
        <taxon>Morococcus</taxon>
    </lineage>
</organism>
<gene>
    <name evidence="1" type="ORF">MCC93_24730</name>
</gene>
<reference evidence="1 2" key="1">
    <citation type="submission" date="2014-12" db="EMBL/GenBank/DDBJ databases">
        <title>Genome sequence of Morococcus cerebrosus.</title>
        <authorList>
            <person name="Shin S.-K."/>
            <person name="Yi H."/>
        </authorList>
    </citation>
    <scope>NUCLEOTIDE SEQUENCE [LARGE SCALE GENOMIC DNA]</scope>
    <source>
        <strain evidence="1 2">CIP 81.93</strain>
    </source>
</reference>
<dbReference type="AlphaFoldDB" id="A0A0C1GW53"/>
<accession>A0A0C1GW53</accession>
<proteinExistence type="predicted"/>
<evidence type="ECO:0000313" key="2">
    <source>
        <dbReference type="Proteomes" id="UP000031390"/>
    </source>
</evidence>
<name>A0A0C1GW53_9NEIS</name>
<protein>
    <submittedName>
        <fullName evidence="1">Uncharacterized protein</fullName>
    </submittedName>
</protein>